<dbReference type="EMBL" id="JWZT01005339">
    <property type="protein sequence ID" value="KII61487.1"/>
    <property type="molecule type" value="Genomic_DNA"/>
</dbReference>
<evidence type="ECO:0000313" key="5">
    <source>
        <dbReference type="EMBL" id="KII61487.1"/>
    </source>
</evidence>
<keyword evidence="3 5" id="KW-0418">Kinase</keyword>
<feature type="domain" description="Guanylate kinase-like" evidence="4">
    <location>
        <begin position="1"/>
        <end position="126"/>
    </location>
</feature>
<organism evidence="5 6">
    <name type="scientific">Thelohanellus kitauei</name>
    <name type="common">Myxosporean</name>
    <dbReference type="NCBI Taxonomy" id="669202"/>
    <lineage>
        <taxon>Eukaryota</taxon>
        <taxon>Metazoa</taxon>
        <taxon>Cnidaria</taxon>
        <taxon>Myxozoa</taxon>
        <taxon>Myxosporea</taxon>
        <taxon>Bivalvulida</taxon>
        <taxon>Platysporina</taxon>
        <taxon>Myxobolidae</taxon>
        <taxon>Thelohanellus</taxon>
    </lineage>
</organism>
<dbReference type="Proteomes" id="UP000031668">
    <property type="component" value="Unassembled WGS sequence"/>
</dbReference>
<accession>A0A0C2IX75</accession>
<evidence type="ECO:0000256" key="1">
    <source>
        <dbReference type="ARBA" id="ARBA00005790"/>
    </source>
</evidence>
<dbReference type="Pfam" id="PF00625">
    <property type="entry name" value="Guanylate_kin"/>
    <property type="match status" value="1"/>
</dbReference>
<dbReference type="GO" id="GO:0005829">
    <property type="term" value="C:cytosol"/>
    <property type="evidence" value="ECO:0007669"/>
    <property type="project" value="TreeGrafter"/>
</dbReference>
<protein>
    <submittedName>
        <fullName evidence="5">Guanylate kinase</fullName>
    </submittedName>
</protein>
<name>A0A0C2IX75_THEKT</name>
<dbReference type="PANTHER" id="PTHR23117:SF13">
    <property type="entry name" value="GUANYLATE KINASE"/>
    <property type="match status" value="1"/>
</dbReference>
<dbReference type="Gene3D" id="3.40.50.300">
    <property type="entry name" value="P-loop containing nucleotide triphosphate hydrolases"/>
    <property type="match status" value="1"/>
</dbReference>
<dbReference type="GO" id="GO:0004385">
    <property type="term" value="F:GMP kinase activity"/>
    <property type="evidence" value="ECO:0007669"/>
    <property type="project" value="TreeGrafter"/>
</dbReference>
<evidence type="ECO:0000259" key="4">
    <source>
        <dbReference type="PROSITE" id="PS50052"/>
    </source>
</evidence>
<dbReference type="OMA" id="HRNIYAT"/>
<dbReference type="PROSITE" id="PS50052">
    <property type="entry name" value="GUANYLATE_KINASE_2"/>
    <property type="match status" value="1"/>
</dbReference>
<sequence length="134" mass="15737">MLKLIEDGELIEHTLFGDNYYGTSKSYILDLLKKDQICILDLDSRGVINMQKLRVPALYLTIKPLSPEVMTSRLMNRRTETPETIKLRLKEAKEFEEFLKQNDIFDEILENINLKAAVSNCVLFLKRHYTTLQW</sequence>
<dbReference type="InterPro" id="IPR008144">
    <property type="entry name" value="Guanylate_kin-like_dom"/>
</dbReference>
<comment type="similarity">
    <text evidence="1">Belongs to the guanylate kinase family.</text>
</comment>
<dbReference type="InterPro" id="IPR027417">
    <property type="entry name" value="P-loop_NTPase"/>
</dbReference>
<dbReference type="SUPFAM" id="SSF52540">
    <property type="entry name" value="P-loop containing nucleoside triphosphate hydrolases"/>
    <property type="match status" value="1"/>
</dbReference>
<dbReference type="PANTHER" id="PTHR23117">
    <property type="entry name" value="GUANYLATE KINASE-RELATED"/>
    <property type="match status" value="1"/>
</dbReference>
<proteinExistence type="inferred from homology"/>
<dbReference type="OrthoDB" id="6334211at2759"/>
<evidence type="ECO:0000256" key="3">
    <source>
        <dbReference type="ARBA" id="ARBA00022777"/>
    </source>
</evidence>
<evidence type="ECO:0000256" key="2">
    <source>
        <dbReference type="ARBA" id="ARBA00022679"/>
    </source>
</evidence>
<comment type="caution">
    <text evidence="5">The sequence shown here is derived from an EMBL/GenBank/DDBJ whole genome shotgun (WGS) entry which is preliminary data.</text>
</comment>
<gene>
    <name evidence="5" type="ORF">RF11_12903</name>
</gene>
<keyword evidence="6" id="KW-1185">Reference proteome</keyword>
<dbReference type="InterPro" id="IPR008145">
    <property type="entry name" value="GK/Ca_channel_bsu"/>
</dbReference>
<dbReference type="AlphaFoldDB" id="A0A0C2IX75"/>
<keyword evidence="2" id="KW-0808">Transferase</keyword>
<reference evidence="5 6" key="1">
    <citation type="journal article" date="2014" name="Genome Biol. Evol.">
        <title>The genome of the myxosporean Thelohanellus kitauei shows adaptations to nutrient acquisition within its fish host.</title>
        <authorList>
            <person name="Yang Y."/>
            <person name="Xiong J."/>
            <person name="Zhou Z."/>
            <person name="Huo F."/>
            <person name="Miao W."/>
            <person name="Ran C."/>
            <person name="Liu Y."/>
            <person name="Zhang J."/>
            <person name="Feng J."/>
            <person name="Wang M."/>
            <person name="Wang M."/>
            <person name="Wang L."/>
            <person name="Yao B."/>
        </authorList>
    </citation>
    <scope>NUCLEOTIDE SEQUENCE [LARGE SCALE GENOMIC DNA]</scope>
    <source>
        <strain evidence="5">Wuqing</strain>
    </source>
</reference>
<evidence type="ECO:0000313" key="6">
    <source>
        <dbReference type="Proteomes" id="UP000031668"/>
    </source>
</evidence>